<organism evidence="1">
    <name type="scientific">bioreactor metagenome</name>
    <dbReference type="NCBI Taxonomy" id="1076179"/>
    <lineage>
        <taxon>unclassified sequences</taxon>
        <taxon>metagenomes</taxon>
        <taxon>ecological metagenomes</taxon>
    </lineage>
</organism>
<evidence type="ECO:0000313" key="1">
    <source>
        <dbReference type="EMBL" id="MPM99740.1"/>
    </source>
</evidence>
<reference evidence="1" key="1">
    <citation type="submission" date="2019-08" db="EMBL/GenBank/DDBJ databases">
        <authorList>
            <person name="Kucharzyk K."/>
            <person name="Murdoch R.W."/>
            <person name="Higgins S."/>
            <person name="Loffler F."/>
        </authorList>
    </citation>
    <scope>NUCLEOTIDE SEQUENCE</scope>
</reference>
<name>A0A645ED21_9ZZZZ</name>
<proteinExistence type="predicted"/>
<dbReference type="EMBL" id="VSSQ01045823">
    <property type="protein sequence ID" value="MPM99740.1"/>
    <property type="molecule type" value="Genomic_DNA"/>
</dbReference>
<protein>
    <submittedName>
        <fullName evidence="1">Uncharacterized protein</fullName>
    </submittedName>
</protein>
<gene>
    <name evidence="1" type="ORF">SDC9_146934</name>
</gene>
<comment type="caution">
    <text evidence="1">The sequence shown here is derived from an EMBL/GenBank/DDBJ whole genome shotgun (WGS) entry which is preliminary data.</text>
</comment>
<accession>A0A645ED21</accession>
<sequence length="67" mass="7645">MGKTESKKNIAANLLGESLIEELLNSEDLNPEEEQNFKKHLQEPEMGELIKELKDTRSLLARERHAG</sequence>
<dbReference type="AlphaFoldDB" id="A0A645ED21"/>